<dbReference type="SMR" id="A0A445LFZ9"/>
<keyword evidence="2" id="KW-1185">Reference proteome</keyword>
<evidence type="ECO:0000313" key="2">
    <source>
        <dbReference type="Proteomes" id="UP000289340"/>
    </source>
</evidence>
<evidence type="ECO:0000313" key="1">
    <source>
        <dbReference type="EMBL" id="RZC22104.1"/>
    </source>
</evidence>
<organism evidence="1 2">
    <name type="scientific">Glycine soja</name>
    <name type="common">Wild soybean</name>
    <dbReference type="NCBI Taxonomy" id="3848"/>
    <lineage>
        <taxon>Eukaryota</taxon>
        <taxon>Viridiplantae</taxon>
        <taxon>Streptophyta</taxon>
        <taxon>Embryophyta</taxon>
        <taxon>Tracheophyta</taxon>
        <taxon>Spermatophyta</taxon>
        <taxon>Magnoliopsida</taxon>
        <taxon>eudicotyledons</taxon>
        <taxon>Gunneridae</taxon>
        <taxon>Pentapetalae</taxon>
        <taxon>rosids</taxon>
        <taxon>fabids</taxon>
        <taxon>Fabales</taxon>
        <taxon>Fabaceae</taxon>
        <taxon>Papilionoideae</taxon>
        <taxon>50 kb inversion clade</taxon>
        <taxon>NPAAA clade</taxon>
        <taxon>indigoferoid/millettioid clade</taxon>
        <taxon>Phaseoleae</taxon>
        <taxon>Glycine</taxon>
        <taxon>Glycine subgen. Soja</taxon>
    </lineage>
</organism>
<dbReference type="Pfam" id="PF12023">
    <property type="entry name" value="DUF3511"/>
    <property type="match status" value="1"/>
</dbReference>
<reference evidence="1 2" key="1">
    <citation type="submission" date="2018-09" db="EMBL/GenBank/DDBJ databases">
        <title>A high-quality reference genome of wild soybean provides a powerful tool to mine soybean genomes.</title>
        <authorList>
            <person name="Xie M."/>
            <person name="Chung C.Y.L."/>
            <person name="Li M.-W."/>
            <person name="Wong F.-L."/>
            <person name="Chan T.-F."/>
            <person name="Lam H.-M."/>
        </authorList>
    </citation>
    <scope>NUCLEOTIDE SEQUENCE [LARGE SCALE GENOMIC DNA]</scope>
    <source>
        <strain evidence="2">cv. W05</strain>
        <tissue evidence="1">Hypocotyl of etiolated seedlings</tissue>
    </source>
</reference>
<dbReference type="PANTHER" id="PTHR33193:SF73">
    <property type="entry name" value="DUF3511 DOMAIN PROTEIN"/>
    <property type="match status" value="1"/>
</dbReference>
<dbReference type="InterPro" id="IPR021899">
    <property type="entry name" value="DUF3511"/>
</dbReference>
<accession>A0A445LFZ9</accession>
<protein>
    <recommendedName>
        <fullName evidence="3">DUF3511 domain-containing protein</fullName>
    </recommendedName>
</protein>
<name>A0A445LFZ9_GLYSO</name>
<dbReference type="PANTHER" id="PTHR33193">
    <property type="entry name" value="DOMAIN PROTEIN, PUTATIVE (DUF3511)-RELATED"/>
    <property type="match status" value="1"/>
</dbReference>
<evidence type="ECO:0008006" key="3">
    <source>
        <dbReference type="Google" id="ProtNLM"/>
    </source>
</evidence>
<dbReference type="Proteomes" id="UP000289340">
    <property type="component" value="Chromosome 3"/>
</dbReference>
<dbReference type="EMBL" id="QZWG01000003">
    <property type="protein sequence ID" value="RZC22104.1"/>
    <property type="molecule type" value="Genomic_DNA"/>
</dbReference>
<proteinExistence type="predicted"/>
<gene>
    <name evidence="1" type="ORF">D0Y65_008008</name>
</gene>
<comment type="caution">
    <text evidence="1">The sequence shown here is derived from an EMBL/GenBank/DDBJ whole genome shotgun (WGS) entry which is preliminary data.</text>
</comment>
<sequence>MEGIQHHYARSCSYLHEVNVKSMNNNNNKMCMWVARSTTTPPSALYSNELASSRECYGPQMAVTKPKNTWRWNEAERKRRRRVAKYKFYAAEGKLKHSVKKGFRWLKIKCIKIVSSL</sequence>
<dbReference type="AlphaFoldDB" id="A0A445LFZ9"/>